<dbReference type="Gene3D" id="1.10.238.10">
    <property type="entry name" value="EF-hand"/>
    <property type="match status" value="6"/>
</dbReference>
<dbReference type="SUPFAM" id="SSF47473">
    <property type="entry name" value="EF-hand"/>
    <property type="match status" value="6"/>
</dbReference>
<dbReference type="GO" id="GO:0005509">
    <property type="term" value="F:calcium ion binding"/>
    <property type="evidence" value="ECO:0007669"/>
    <property type="project" value="InterPro"/>
</dbReference>
<keyword evidence="2" id="KW-0677">Repeat</keyword>
<evidence type="ECO:0000256" key="2">
    <source>
        <dbReference type="ARBA" id="ARBA00022737"/>
    </source>
</evidence>
<proteinExistence type="predicted"/>
<evidence type="ECO:0000259" key="4">
    <source>
        <dbReference type="PROSITE" id="PS50222"/>
    </source>
</evidence>
<dbReference type="PANTHER" id="PTHR22656:SF1">
    <property type="entry name" value="EF-HAND CALCIUM-BINDING DOMAIN-CONTAINING PROTEIN 13"/>
    <property type="match status" value="1"/>
</dbReference>
<evidence type="ECO:0000313" key="5">
    <source>
        <dbReference type="Proteomes" id="UP000000715"/>
    </source>
</evidence>
<sequence>METKVPLFCQAEENISLSDHGCNSFVTNLSSRRTDNKKDVKFSKATQKRISHEIRDLRLEHKKMNATSVFLCGEEKFSDFSGEENVKREKTLQGQLHTKRTEIASSSVKLSKEKMTRKENSLFKLPNQYSVQKILPPLCTSSSIIRKREMISSLYKTLYNEVPQRNLYSQELSALQKACKIFSKIQSGKIYVNDLPTIHHTLKIFISDSEMQKALRTIDIDVNGMLDFSDFLKAVNNVCYLVSQDPAFQNALKIFCRIKSGRVATDELAAVLDSMDIPVIPETFQEVIKHATIDSNHRVDIRDIIFTLDELQHQYEGFSIMEWSALDESTSNRKLSNISECYLQYRKKSALSSRLFEPSLFPKLNGKNLQYHKIMEDNDYLEYKRSKNPLQIKKFPSGIDSSNIGFQELYSKDGINFKKHSEKIEIHDSKSIPHNLKRITSLKKSLDKSDIFRIPRLQKPDVRRHSSPLKQVSSKEKTAMNALENICEAIHKLQENYIAAEELQSILPSLGITLSDKELKKIVTDTTQNESGMVNLDDFMNALSMEQSPPEYDELTNVIKAIDKIKDENMDLEDLNTCLQDFGVYLSKPEFEKITELTEANETKKANFKEFVDTMLTNTERFSEKLLLPDTLENLHNLSKEKMNVSHLWNTLSGMNSNLKIKEFQSALKLATVDGGDEVQIEEFGKVVKDMRDASRLKELQNIVLALDALEGDMIPGKNLESFLGNIGIKSPEEEVEKILKSDFVSDENMVNVKDCMKALKDNQKFSNFIALNDIINTLDSMEESDQSDKDKYADVPGNISEIYFTDNSLQKILDESIVEDFKKEALSSNLRLPKADEIEEAIHILSSVDNGKIDIPSLEHALESLNVSLTEEDISEALQRCDINDNNEVNLKDFFERIKESPSFKESTATQLLLATTQILQNDLIDASDLEEFLINNDFHAANVLLNEVLRHEPEHENGKITIQEFLTKFCNTLRVPKDTGDKSQFYNINIHKNELTAIPDLKQNLNPIGIYLTDDKIKEALDNTNPNDEVVNFKDFIRTLTKTDEFIECQKIEDASNIVNSVFDGKVELKDLLSALENLEKPLSEEKPEASLNSATDENNKIVKDIIDVFTNSSKPSTPFNNLFKEITTLDKIRNDKMPANELSFQLLSAGIPLTNKTFQEILGQASTDENSEVSLKQILDSLNTNKPVPQFEDLSTALQTVNLMDSNKIQINNLQDAFDDLNVSVKPEEHQMLEKTLDVDGTYNNYKLAFQIK</sequence>
<keyword evidence="3" id="KW-0106">Calcium</keyword>
<dbReference type="InterPro" id="IPR018247">
    <property type="entry name" value="EF_Hand_1_Ca_BS"/>
</dbReference>
<dbReference type="OrthoDB" id="429467at2759"/>
<feature type="domain" description="EF-hand" evidence="4">
    <location>
        <begin position="206"/>
        <end position="241"/>
    </location>
</feature>
<dbReference type="InterPro" id="IPR011992">
    <property type="entry name" value="EF-hand-dom_pair"/>
</dbReference>
<protein>
    <submittedName>
        <fullName evidence="6">EF-hand calcium-binding domain-containing protein 13</fullName>
    </submittedName>
</protein>
<evidence type="ECO:0000313" key="6">
    <source>
        <dbReference type="RefSeq" id="XP_044936799.1"/>
    </source>
</evidence>
<accession>A0A8U0V1R4</accession>
<dbReference type="RefSeq" id="XP_044936799.1">
    <property type="nucleotide sequence ID" value="XM_045080864.1"/>
</dbReference>
<dbReference type="Pfam" id="PF13833">
    <property type="entry name" value="EF-hand_8"/>
    <property type="match status" value="1"/>
</dbReference>
<keyword evidence="5" id="KW-1185">Reference proteome</keyword>
<dbReference type="CTD" id="124989"/>
<dbReference type="GeneID" id="101683446"/>
<reference evidence="6" key="1">
    <citation type="submission" date="2025-08" db="UniProtKB">
        <authorList>
            <consortium name="RefSeq"/>
        </authorList>
    </citation>
    <scope>IDENTIFICATION</scope>
    <source>
        <tissue evidence="6">Brain</tissue>
    </source>
</reference>
<name>A0A8U0V1R4_MUSPF</name>
<organism evidence="5 6">
    <name type="scientific">Mustela putorius furo</name>
    <name type="common">European domestic ferret</name>
    <name type="synonym">Mustela furo</name>
    <dbReference type="NCBI Taxonomy" id="9669"/>
    <lineage>
        <taxon>Eukaryota</taxon>
        <taxon>Metazoa</taxon>
        <taxon>Chordata</taxon>
        <taxon>Craniata</taxon>
        <taxon>Vertebrata</taxon>
        <taxon>Euteleostomi</taxon>
        <taxon>Mammalia</taxon>
        <taxon>Eutheria</taxon>
        <taxon>Laurasiatheria</taxon>
        <taxon>Carnivora</taxon>
        <taxon>Caniformia</taxon>
        <taxon>Musteloidea</taxon>
        <taxon>Mustelidae</taxon>
        <taxon>Mustelinae</taxon>
        <taxon>Mustela</taxon>
    </lineage>
</organism>
<evidence type="ECO:0000256" key="1">
    <source>
        <dbReference type="ARBA" id="ARBA00022723"/>
    </source>
</evidence>
<dbReference type="PROSITE" id="PS50222">
    <property type="entry name" value="EF_HAND_2"/>
    <property type="match status" value="1"/>
</dbReference>
<dbReference type="Proteomes" id="UP000000715">
    <property type="component" value="Unplaced"/>
</dbReference>
<dbReference type="PANTHER" id="PTHR22656">
    <property type="entry name" value="EF-HAND CALCIUM-BINDING DOMAIN-CONTAINING PROTEIN 13"/>
    <property type="match status" value="1"/>
</dbReference>
<dbReference type="PROSITE" id="PS00018">
    <property type="entry name" value="EF_HAND_1"/>
    <property type="match status" value="1"/>
</dbReference>
<dbReference type="AlphaFoldDB" id="A0A8U0V1R4"/>
<keyword evidence="1" id="KW-0479">Metal-binding</keyword>
<evidence type="ECO:0000256" key="3">
    <source>
        <dbReference type="ARBA" id="ARBA00022837"/>
    </source>
</evidence>
<dbReference type="SMART" id="SM00054">
    <property type="entry name" value="EFh"/>
    <property type="match status" value="6"/>
</dbReference>
<dbReference type="InterPro" id="IPR002048">
    <property type="entry name" value="EF_hand_dom"/>
</dbReference>
<gene>
    <name evidence="6" type="primary">EFCAB13</name>
</gene>